<dbReference type="GO" id="GO:0016459">
    <property type="term" value="C:myosin complex"/>
    <property type="evidence" value="ECO:0007669"/>
    <property type="project" value="UniProtKB-KW"/>
</dbReference>
<evidence type="ECO:0000259" key="11">
    <source>
        <dbReference type="PROSITE" id="PS51844"/>
    </source>
</evidence>
<dbReference type="PRINTS" id="PR00193">
    <property type="entry name" value="MYOSINHEAVY"/>
</dbReference>
<evidence type="ECO:0000256" key="5">
    <source>
        <dbReference type="ARBA" id="ARBA00023054"/>
    </source>
</evidence>
<dbReference type="GO" id="GO:0005516">
    <property type="term" value="F:calmodulin binding"/>
    <property type="evidence" value="ECO:0007669"/>
    <property type="project" value="UniProtKB-KW"/>
</dbReference>
<evidence type="ECO:0000313" key="12">
    <source>
        <dbReference type="EMBL" id="KAK0150888.1"/>
    </source>
</evidence>
<protein>
    <submittedName>
        <fullName evidence="12">Myosin-9</fullName>
    </submittedName>
</protein>
<evidence type="ECO:0000256" key="3">
    <source>
        <dbReference type="ARBA" id="ARBA00022840"/>
    </source>
</evidence>
<dbReference type="Gene3D" id="2.30.30.360">
    <property type="entry name" value="Myosin S1 fragment, N-terminal"/>
    <property type="match status" value="1"/>
</dbReference>
<dbReference type="Proteomes" id="UP001174136">
    <property type="component" value="Unassembled WGS sequence"/>
</dbReference>
<feature type="domain" description="Myosin N-terminal SH3-like" evidence="11">
    <location>
        <begin position="120"/>
        <end position="170"/>
    </location>
</feature>
<proteinExistence type="inferred from homology"/>
<dbReference type="GO" id="GO:0051015">
    <property type="term" value="F:actin filament binding"/>
    <property type="evidence" value="ECO:0007669"/>
    <property type="project" value="InterPro"/>
</dbReference>
<evidence type="ECO:0000256" key="7">
    <source>
        <dbReference type="ARBA" id="ARBA00023175"/>
    </source>
</evidence>
<dbReference type="FunFam" id="2.30.30.360:FF:000001">
    <property type="entry name" value="Myosin heavy chain"/>
    <property type="match status" value="1"/>
</dbReference>
<dbReference type="SMART" id="SM00242">
    <property type="entry name" value="MYSc"/>
    <property type="match status" value="1"/>
</dbReference>
<evidence type="ECO:0000256" key="8">
    <source>
        <dbReference type="ARBA" id="ARBA00023203"/>
    </source>
</evidence>
<evidence type="ECO:0000256" key="2">
    <source>
        <dbReference type="ARBA" id="ARBA00022741"/>
    </source>
</evidence>
<keyword evidence="4" id="KW-0112">Calmodulin-binding</keyword>
<keyword evidence="8 9" id="KW-0009">Actin-binding</keyword>
<dbReference type="Gene3D" id="3.40.850.10">
    <property type="entry name" value="Kinesin motor domain"/>
    <property type="match status" value="1"/>
</dbReference>
<feature type="domain" description="Myosin motor" evidence="10">
    <location>
        <begin position="174"/>
        <end position="346"/>
    </location>
</feature>
<dbReference type="InterPro" id="IPR027417">
    <property type="entry name" value="P-loop_NTPase"/>
</dbReference>
<evidence type="ECO:0000256" key="6">
    <source>
        <dbReference type="ARBA" id="ARBA00023123"/>
    </source>
</evidence>
<keyword evidence="5" id="KW-0175">Coiled coil</keyword>
<dbReference type="PROSITE" id="PS51844">
    <property type="entry name" value="SH3_LIKE"/>
    <property type="match status" value="1"/>
</dbReference>
<keyword evidence="7 9" id="KW-0505">Motor protein</keyword>
<dbReference type="Pfam" id="PF02736">
    <property type="entry name" value="Myosin_N"/>
    <property type="match status" value="1"/>
</dbReference>
<evidence type="ECO:0000256" key="4">
    <source>
        <dbReference type="ARBA" id="ARBA00022860"/>
    </source>
</evidence>
<sequence>MHSFNEGEQIVKWTRMLDHALAVFLHGLFDVCFHRAHRLSRLQCGEDHICVHTAKSRWINAAQTISQVGWLMVTVVSHVKQGLDVIQEQERRLTTMTDANKFLYGDRGSDNNPLAHADWSTKKLVWVPSEKLGFEAGSVKEESGDECVVELADSSRKIKVNKDDIQKMNPPKFSKVEDMAELTCLNEASVLHNLKERYYSGLIYTYSGLFCVVINPYKYLPIYTEDIVDMYKGKKRHEMPPHIYAITDTSYRSMMQDREDQSILCTGESGAGKTENTKKVIQYLAHVASSFKSKRDQGSAALSQGELEKQLLRANPILEAFGNAKTVKNDNSSRFVISPSHRNTNV</sequence>
<dbReference type="GO" id="GO:0005737">
    <property type="term" value="C:cytoplasm"/>
    <property type="evidence" value="ECO:0007669"/>
    <property type="project" value="TreeGrafter"/>
</dbReference>
<dbReference type="InterPro" id="IPR001609">
    <property type="entry name" value="Myosin_head_motor_dom-like"/>
</dbReference>
<dbReference type="InterPro" id="IPR004009">
    <property type="entry name" value="SH3_Myosin"/>
</dbReference>
<comment type="caution">
    <text evidence="9">Lacks conserved residue(s) required for the propagation of feature annotation.</text>
</comment>
<dbReference type="GO" id="GO:0007015">
    <property type="term" value="P:actin filament organization"/>
    <property type="evidence" value="ECO:0007669"/>
    <property type="project" value="TreeGrafter"/>
</dbReference>
<comment type="similarity">
    <text evidence="1 9">Belongs to the TRAFAC class myosin-kinesin ATPase superfamily. Myosin family.</text>
</comment>
<dbReference type="AlphaFoldDB" id="A0AA47P832"/>
<dbReference type="GO" id="GO:0016020">
    <property type="term" value="C:membrane"/>
    <property type="evidence" value="ECO:0007669"/>
    <property type="project" value="TreeGrafter"/>
</dbReference>
<dbReference type="Pfam" id="PF00063">
    <property type="entry name" value="Myosin_head"/>
    <property type="match status" value="1"/>
</dbReference>
<dbReference type="FunFam" id="3.40.850.10:FF:000101">
    <property type="entry name" value="Slow myosin heavy chain 2"/>
    <property type="match status" value="1"/>
</dbReference>
<evidence type="ECO:0000256" key="9">
    <source>
        <dbReference type="PROSITE-ProRule" id="PRU00782"/>
    </source>
</evidence>
<dbReference type="InterPro" id="IPR036961">
    <property type="entry name" value="Kinesin_motor_dom_sf"/>
</dbReference>
<keyword evidence="13" id="KW-1185">Reference proteome</keyword>
<dbReference type="EMBL" id="JAOPHQ010001430">
    <property type="protein sequence ID" value="KAK0150888.1"/>
    <property type="molecule type" value="Genomic_DNA"/>
</dbReference>
<dbReference type="PANTHER" id="PTHR13140:SF857">
    <property type="entry name" value="MYOSIN-11"/>
    <property type="match status" value="1"/>
</dbReference>
<reference evidence="12" key="1">
    <citation type="journal article" date="2023" name="Front. Mar. Sci.">
        <title>A new Merluccius polli reference genome to investigate the effects of global change in West African waters.</title>
        <authorList>
            <person name="Mateo J.L."/>
            <person name="Blanco-Fernandez C."/>
            <person name="Garcia-Vazquez E."/>
            <person name="Machado-Schiaffino G."/>
        </authorList>
    </citation>
    <scope>NUCLEOTIDE SEQUENCE</scope>
    <source>
        <strain evidence="12">C29</strain>
        <tissue evidence="12">Fin</tissue>
    </source>
</reference>
<evidence type="ECO:0000259" key="10">
    <source>
        <dbReference type="PROSITE" id="PS51456"/>
    </source>
</evidence>
<keyword evidence="2 9" id="KW-0547">Nucleotide-binding</keyword>
<keyword evidence="3 9" id="KW-0067">ATP-binding</keyword>
<comment type="caution">
    <text evidence="12">The sequence shown here is derived from an EMBL/GenBank/DDBJ whole genome shotgun (WGS) entry which is preliminary data.</text>
</comment>
<feature type="binding site" evidence="9">
    <location>
        <begin position="267"/>
        <end position="274"/>
    </location>
    <ligand>
        <name>ATP</name>
        <dbReference type="ChEBI" id="CHEBI:30616"/>
    </ligand>
</feature>
<evidence type="ECO:0000256" key="1">
    <source>
        <dbReference type="ARBA" id="ARBA00008314"/>
    </source>
</evidence>
<evidence type="ECO:0000313" key="13">
    <source>
        <dbReference type="Proteomes" id="UP001174136"/>
    </source>
</evidence>
<accession>A0AA47P832</accession>
<organism evidence="12 13">
    <name type="scientific">Merluccius polli</name>
    <name type="common">Benguela hake</name>
    <name type="synonym">Merluccius cadenati</name>
    <dbReference type="NCBI Taxonomy" id="89951"/>
    <lineage>
        <taxon>Eukaryota</taxon>
        <taxon>Metazoa</taxon>
        <taxon>Chordata</taxon>
        <taxon>Craniata</taxon>
        <taxon>Vertebrata</taxon>
        <taxon>Euteleostomi</taxon>
        <taxon>Actinopterygii</taxon>
        <taxon>Neopterygii</taxon>
        <taxon>Teleostei</taxon>
        <taxon>Neoteleostei</taxon>
        <taxon>Acanthomorphata</taxon>
        <taxon>Zeiogadaria</taxon>
        <taxon>Gadariae</taxon>
        <taxon>Gadiformes</taxon>
        <taxon>Gadoidei</taxon>
        <taxon>Merlucciidae</taxon>
        <taxon>Merluccius</taxon>
    </lineage>
</organism>
<dbReference type="PANTHER" id="PTHR13140">
    <property type="entry name" value="MYOSIN"/>
    <property type="match status" value="1"/>
</dbReference>
<name>A0AA47P832_MERPO</name>
<dbReference type="GO" id="GO:0005524">
    <property type="term" value="F:ATP binding"/>
    <property type="evidence" value="ECO:0007669"/>
    <property type="project" value="UniProtKB-UniRule"/>
</dbReference>
<dbReference type="PROSITE" id="PS51456">
    <property type="entry name" value="MYOSIN_MOTOR"/>
    <property type="match status" value="1"/>
</dbReference>
<dbReference type="InterPro" id="IPR008989">
    <property type="entry name" value="Myosin_S1_N"/>
</dbReference>
<gene>
    <name evidence="12" type="primary">MYH9_1</name>
    <name evidence="12" type="ORF">N1851_008010</name>
</gene>
<dbReference type="GO" id="GO:0000146">
    <property type="term" value="F:microfilament motor activity"/>
    <property type="evidence" value="ECO:0007669"/>
    <property type="project" value="TreeGrafter"/>
</dbReference>
<keyword evidence="6 9" id="KW-0518">Myosin</keyword>
<dbReference type="SUPFAM" id="SSF50084">
    <property type="entry name" value="Myosin S1 fragment, N-terminal domain"/>
    <property type="match status" value="1"/>
</dbReference>
<dbReference type="SUPFAM" id="SSF52540">
    <property type="entry name" value="P-loop containing nucleoside triphosphate hydrolases"/>
    <property type="match status" value="1"/>
</dbReference>